<protein>
    <submittedName>
        <fullName evidence="2">SAF domain protein</fullName>
    </submittedName>
</protein>
<evidence type="ECO:0000259" key="1">
    <source>
        <dbReference type="SMART" id="SM00858"/>
    </source>
</evidence>
<dbReference type="EMBL" id="AP013061">
    <property type="protein sequence ID" value="BAN27243.1"/>
    <property type="molecule type" value="Genomic_DNA"/>
</dbReference>
<proteinExistence type="predicted"/>
<dbReference type="NCBIfam" id="TIGR03177">
    <property type="entry name" value="pilus_cpaB"/>
    <property type="match status" value="1"/>
</dbReference>
<dbReference type="SUPFAM" id="SSF51269">
    <property type="entry name" value="AFP III-like domain"/>
    <property type="match status" value="1"/>
</dbReference>
<organism evidence="2 3">
    <name type="scientific">Caballeronia insecticola</name>
    <dbReference type="NCBI Taxonomy" id="758793"/>
    <lineage>
        <taxon>Bacteria</taxon>
        <taxon>Pseudomonadati</taxon>
        <taxon>Pseudomonadota</taxon>
        <taxon>Betaproteobacteria</taxon>
        <taxon>Burkholderiales</taxon>
        <taxon>Burkholderiaceae</taxon>
        <taxon>Caballeronia</taxon>
    </lineage>
</organism>
<dbReference type="CDD" id="cd11614">
    <property type="entry name" value="SAF_CpaB_FlgA_like"/>
    <property type="match status" value="1"/>
</dbReference>
<dbReference type="KEGG" id="buo:BRPE64_DCDS03070"/>
<dbReference type="SMART" id="SM00858">
    <property type="entry name" value="SAF"/>
    <property type="match status" value="1"/>
</dbReference>
<dbReference type="InterPro" id="IPR013974">
    <property type="entry name" value="SAF"/>
</dbReference>
<name>R4WRI9_9BURK</name>
<reference evidence="2 3" key="2">
    <citation type="journal article" date="2018" name="Int. J. Syst. Evol. Microbiol.">
        <title>Burkholderia insecticola sp. nov., a gut symbiotic bacterium of the bean bug Riptortus pedestris.</title>
        <authorList>
            <person name="Takeshita K."/>
            <person name="Tamaki H."/>
            <person name="Ohbayashi T."/>
            <person name="Meng X.-Y."/>
            <person name="Sone T."/>
            <person name="Mitani Y."/>
            <person name="Peeters C."/>
            <person name="Kikuchi Y."/>
            <person name="Vandamme P."/>
        </authorList>
    </citation>
    <scope>NUCLEOTIDE SEQUENCE [LARGE SCALE GENOMIC DNA]</scope>
    <source>
        <strain evidence="2">RPE64</strain>
        <plasmid evidence="2 3">p1</plasmid>
    </source>
</reference>
<dbReference type="Pfam" id="PF16976">
    <property type="entry name" value="RcpC"/>
    <property type="match status" value="1"/>
</dbReference>
<dbReference type="Pfam" id="PF08666">
    <property type="entry name" value="SAF"/>
    <property type="match status" value="1"/>
</dbReference>
<reference evidence="2 3" key="1">
    <citation type="journal article" date="2013" name="Genome Announc.">
        <title>Complete Genome Sequence of Burkholderia sp. Strain RPE64, Bacterial Symbiont of the Bean Bug Riptortus pedestris.</title>
        <authorList>
            <person name="Shibata T.F."/>
            <person name="Maeda T."/>
            <person name="Nikoh N."/>
            <person name="Yamaguchi K."/>
            <person name="Oshima K."/>
            <person name="Hattori M."/>
            <person name="Nishiyama T."/>
            <person name="Hasebe M."/>
            <person name="Fukatsu T."/>
            <person name="Kikuchi Y."/>
            <person name="Shigenobu S."/>
        </authorList>
    </citation>
    <scope>NUCLEOTIDE SEQUENCE [LARGE SCALE GENOMIC DNA]</scope>
    <source>
        <plasmid evidence="2 3">p1</plasmid>
    </source>
</reference>
<evidence type="ECO:0000313" key="2">
    <source>
        <dbReference type="EMBL" id="BAN27243.1"/>
    </source>
</evidence>
<dbReference type="HOGENOM" id="CLU_057068_0_1_4"/>
<sequence length="312" mass="31972">MANLTRTLAILLFSVAAVLGIFAVMLARQPVPSPERDHAPPQSAVLAPSHRVPVVVAARDLPAGKTLDADALTVRMQAEPAPGTFGEPAAIVGRVPLAAVPKGAPLTADALSSGLADVVEPGERAVAVRIDETNAVGNFVRPGDFVDVFFTLKREGGAANGDAEISATQARLLLSKVRVLGVGDASVAQGVNKEAKDAALRQGSARTAVLAIRTGDIDALTLAESAGRLVLALRNSADAEVPPPHAFAPLVASARPDSDAARAAAGLSLGTLAGARTAARQADTPRAPRTPRMVTGDEIEVIRGGRAERIAY</sequence>
<accession>R4WRI9</accession>
<feature type="domain" description="SAF" evidence="1">
    <location>
        <begin position="52"/>
        <end position="112"/>
    </location>
</feature>
<dbReference type="RefSeq" id="WP_016347952.1">
    <property type="nucleotide sequence ID" value="NC_021289.1"/>
</dbReference>
<dbReference type="PATRIC" id="fig|758793.3.peg.5457"/>
<gene>
    <name evidence="2" type="ORF">BRPE64_DCDS03070</name>
</gene>
<dbReference type="OrthoDB" id="8776995at2"/>
<dbReference type="InterPro" id="IPR017592">
    <property type="entry name" value="Pilus_assmbl_Flp-typ_CpaB"/>
</dbReference>
<dbReference type="AlphaFoldDB" id="R4WRI9"/>
<keyword evidence="3" id="KW-1185">Reference proteome</keyword>
<dbReference type="Proteomes" id="UP000013966">
    <property type="component" value="Plasmid p1"/>
</dbReference>
<dbReference type="InterPro" id="IPR036732">
    <property type="entry name" value="AFP_Neu5c_C_sf"/>
</dbReference>
<geneLocation type="plasmid" evidence="2 3">
    <name>p1</name>
</geneLocation>
<evidence type="ECO:0000313" key="3">
    <source>
        <dbReference type="Proteomes" id="UP000013966"/>
    </source>
</evidence>
<keyword evidence="2" id="KW-0614">Plasmid</keyword>
<dbReference type="InterPro" id="IPR031571">
    <property type="entry name" value="RcpC_dom"/>
</dbReference>